<sequence>MKVDITTTRIKHVGHLWVQCCQTPISRPPAPSPLALQLAKAAGAKTIITSSSDEKLQFVTKKYGANYTINYKTNPNWSEKVLECTKGEGADYVINNAGVPTVEQSINSVKTGTGIVALVGALTGMAHDKIPNVPLQTLMKSCVLRGIYVGPRTMLEDLVKVVAAHDLEMPVDQVFKFD</sequence>
<dbReference type="Pfam" id="PF00107">
    <property type="entry name" value="ADH_zinc_N"/>
    <property type="match status" value="1"/>
</dbReference>
<dbReference type="InterPro" id="IPR052711">
    <property type="entry name" value="Zinc_ADH-like"/>
</dbReference>
<dbReference type="PANTHER" id="PTHR45033:SF2">
    <property type="entry name" value="ZINC-TYPE ALCOHOL DEHYDROGENASE-LIKE PROTEIN C1773.06C"/>
    <property type="match status" value="1"/>
</dbReference>
<dbReference type="InterPro" id="IPR013149">
    <property type="entry name" value="ADH-like_C"/>
</dbReference>
<dbReference type="Gene3D" id="3.90.180.10">
    <property type="entry name" value="Medium-chain alcohol dehydrogenases, catalytic domain"/>
    <property type="match status" value="1"/>
</dbReference>
<dbReference type="PANTHER" id="PTHR45033">
    <property type="match status" value="1"/>
</dbReference>
<evidence type="ECO:0000313" key="3">
    <source>
        <dbReference type="Proteomes" id="UP000809789"/>
    </source>
</evidence>
<accession>A0A8K0PHR3</accession>
<protein>
    <recommendedName>
        <fullName evidence="1">Alcohol dehydrogenase-like C-terminal domain-containing protein</fullName>
    </recommendedName>
</protein>
<gene>
    <name evidence="2" type="ORF">KVT40_003591</name>
</gene>
<name>A0A8K0PHR3_9PEZI</name>
<reference evidence="2" key="1">
    <citation type="submission" date="2021-07" db="EMBL/GenBank/DDBJ databases">
        <title>Elsinoe batatas strain:CRI-CJ2 Genome sequencing and assembly.</title>
        <authorList>
            <person name="Huang L."/>
        </authorList>
    </citation>
    <scope>NUCLEOTIDE SEQUENCE</scope>
    <source>
        <strain evidence="2">CRI-CJ2</strain>
    </source>
</reference>
<feature type="domain" description="Alcohol dehydrogenase-like C-terminal" evidence="1">
    <location>
        <begin position="34"/>
        <end position="162"/>
    </location>
</feature>
<dbReference type="SUPFAM" id="SSF51735">
    <property type="entry name" value="NAD(P)-binding Rossmann-fold domains"/>
    <property type="match status" value="1"/>
</dbReference>
<organism evidence="2 3">
    <name type="scientific">Elsinoe batatas</name>
    <dbReference type="NCBI Taxonomy" id="2601811"/>
    <lineage>
        <taxon>Eukaryota</taxon>
        <taxon>Fungi</taxon>
        <taxon>Dikarya</taxon>
        <taxon>Ascomycota</taxon>
        <taxon>Pezizomycotina</taxon>
        <taxon>Dothideomycetes</taxon>
        <taxon>Dothideomycetidae</taxon>
        <taxon>Myriangiales</taxon>
        <taxon>Elsinoaceae</taxon>
        <taxon>Elsinoe</taxon>
    </lineage>
</organism>
<dbReference type="Proteomes" id="UP000809789">
    <property type="component" value="Unassembled WGS sequence"/>
</dbReference>
<dbReference type="OrthoDB" id="1470350at2759"/>
<evidence type="ECO:0000259" key="1">
    <source>
        <dbReference type="Pfam" id="PF00107"/>
    </source>
</evidence>
<comment type="caution">
    <text evidence="2">The sequence shown here is derived from an EMBL/GenBank/DDBJ whole genome shotgun (WGS) entry which is preliminary data.</text>
</comment>
<dbReference type="InterPro" id="IPR036291">
    <property type="entry name" value="NAD(P)-bd_dom_sf"/>
</dbReference>
<keyword evidence="3" id="KW-1185">Reference proteome</keyword>
<dbReference type="AlphaFoldDB" id="A0A8K0PHR3"/>
<dbReference type="EMBL" id="JAESVG020000004">
    <property type="protein sequence ID" value="KAG8627718.1"/>
    <property type="molecule type" value="Genomic_DNA"/>
</dbReference>
<proteinExistence type="predicted"/>
<dbReference type="Gene3D" id="3.40.50.720">
    <property type="entry name" value="NAD(P)-binding Rossmann-like Domain"/>
    <property type="match status" value="1"/>
</dbReference>
<evidence type="ECO:0000313" key="2">
    <source>
        <dbReference type="EMBL" id="KAG8627718.1"/>
    </source>
</evidence>